<evidence type="ECO:0000313" key="1">
    <source>
        <dbReference type="EMBL" id="ORZ39788.1"/>
    </source>
</evidence>
<evidence type="ECO:0000313" key="2">
    <source>
        <dbReference type="Proteomes" id="UP000193411"/>
    </source>
</evidence>
<dbReference type="OrthoDB" id="5591297at2759"/>
<reference evidence="1 2" key="1">
    <citation type="submission" date="2016-07" db="EMBL/GenBank/DDBJ databases">
        <title>Pervasive Adenine N6-methylation of Active Genes in Fungi.</title>
        <authorList>
            <consortium name="DOE Joint Genome Institute"/>
            <person name="Mondo S.J."/>
            <person name="Dannebaum R.O."/>
            <person name="Kuo R.C."/>
            <person name="Labutti K."/>
            <person name="Haridas S."/>
            <person name="Kuo A."/>
            <person name="Salamov A."/>
            <person name="Ahrendt S.R."/>
            <person name="Lipzen A."/>
            <person name="Sullivan W."/>
            <person name="Andreopoulos W.B."/>
            <person name="Clum A."/>
            <person name="Lindquist E."/>
            <person name="Daum C."/>
            <person name="Ramamoorthy G.K."/>
            <person name="Gryganskyi A."/>
            <person name="Culley D."/>
            <person name="Magnuson J.K."/>
            <person name="James T.Y."/>
            <person name="O'Malley M.A."/>
            <person name="Stajich J.E."/>
            <person name="Spatafora J.W."/>
            <person name="Visel A."/>
            <person name="Grigoriev I.V."/>
        </authorList>
    </citation>
    <scope>NUCLEOTIDE SEQUENCE [LARGE SCALE GENOMIC DNA]</scope>
    <source>
        <strain evidence="1 2">PL171</strain>
    </source>
</reference>
<dbReference type="PANTHER" id="PTHR31285:SF0">
    <property type="entry name" value="NICOTINAMIDE MONONUCLEOTIDE ADENYLYLTRANSFERASE"/>
    <property type="match status" value="1"/>
</dbReference>
<dbReference type="AlphaFoldDB" id="A0A1Y2HYW1"/>
<dbReference type="GO" id="GO:0005737">
    <property type="term" value="C:cytoplasm"/>
    <property type="evidence" value="ECO:0007669"/>
    <property type="project" value="TreeGrafter"/>
</dbReference>
<dbReference type="Proteomes" id="UP000193411">
    <property type="component" value="Unassembled WGS sequence"/>
</dbReference>
<organism evidence="1 2">
    <name type="scientific">Catenaria anguillulae PL171</name>
    <dbReference type="NCBI Taxonomy" id="765915"/>
    <lineage>
        <taxon>Eukaryota</taxon>
        <taxon>Fungi</taxon>
        <taxon>Fungi incertae sedis</taxon>
        <taxon>Blastocladiomycota</taxon>
        <taxon>Blastocladiomycetes</taxon>
        <taxon>Blastocladiales</taxon>
        <taxon>Catenariaceae</taxon>
        <taxon>Catenaria</taxon>
    </lineage>
</organism>
<protein>
    <recommendedName>
        <fullName evidence="3">Nicotinamide-nucleotide adenylyltransferase</fullName>
    </recommendedName>
</protein>
<accession>A0A1Y2HYW1</accession>
<evidence type="ECO:0008006" key="3">
    <source>
        <dbReference type="Google" id="ProtNLM"/>
    </source>
</evidence>
<dbReference type="EMBL" id="MCFL01000004">
    <property type="protein sequence ID" value="ORZ39788.1"/>
    <property type="molecule type" value="Genomic_DNA"/>
</dbReference>
<dbReference type="Gene3D" id="3.40.50.620">
    <property type="entry name" value="HUPs"/>
    <property type="match status" value="1"/>
</dbReference>
<sequence>MHHSLQPADQDGFRLISTLNPSHLPHWPNATACAPSATALSQSHHHHILILDSSHNPPTRAHAHLVSTGLRRHSHTPYTAVLLLLATRNADKGHLPASAIAHRTKLMHLLATHLAPSVPTAIATTGCALFADKANAFQAYLQDTHATTARLDWITGNDTLIRIMHPKYYPAPKSVRQVIVDEFLEPTRSRLLVAPRPNVGVPEGADEALIAELEASGFVVWLTGVDANEIDGVSSSLARDLRKRGHQGWQEWVVPEVAEYIEQSRLYEDEEDTGTV</sequence>
<dbReference type="STRING" id="765915.A0A1Y2HYW1"/>
<keyword evidence="2" id="KW-1185">Reference proteome</keyword>
<dbReference type="GO" id="GO:0000309">
    <property type="term" value="F:nicotinamide-nucleotide adenylyltransferase activity"/>
    <property type="evidence" value="ECO:0007669"/>
    <property type="project" value="TreeGrafter"/>
</dbReference>
<proteinExistence type="predicted"/>
<name>A0A1Y2HYW1_9FUNG</name>
<dbReference type="PANTHER" id="PTHR31285">
    <property type="entry name" value="NICOTINAMIDE MONONUCLEOTIDE ADENYLYLTRANSFERASE"/>
    <property type="match status" value="1"/>
</dbReference>
<comment type="caution">
    <text evidence="1">The sequence shown here is derived from an EMBL/GenBank/DDBJ whole genome shotgun (WGS) entry which is preliminary data.</text>
</comment>
<dbReference type="GO" id="GO:0005634">
    <property type="term" value="C:nucleus"/>
    <property type="evidence" value="ECO:0007669"/>
    <property type="project" value="TreeGrafter"/>
</dbReference>
<gene>
    <name evidence="1" type="ORF">BCR44DRAFT_1215716</name>
</gene>
<dbReference type="GO" id="GO:0016887">
    <property type="term" value="F:ATP hydrolysis activity"/>
    <property type="evidence" value="ECO:0007669"/>
    <property type="project" value="TreeGrafter"/>
</dbReference>
<dbReference type="InterPro" id="IPR014729">
    <property type="entry name" value="Rossmann-like_a/b/a_fold"/>
</dbReference>
<dbReference type="SUPFAM" id="SSF52374">
    <property type="entry name" value="Nucleotidylyl transferase"/>
    <property type="match status" value="1"/>
</dbReference>